<evidence type="ECO:0000256" key="10">
    <source>
        <dbReference type="SAM" id="MobiDB-lite"/>
    </source>
</evidence>
<dbReference type="Gene3D" id="3.30.40.10">
    <property type="entry name" value="Zinc/RING finger domain, C3HC4 (zinc finger)"/>
    <property type="match status" value="1"/>
</dbReference>
<dbReference type="SMART" id="SM00249">
    <property type="entry name" value="PHD"/>
    <property type="match status" value="2"/>
</dbReference>
<reference evidence="12" key="1">
    <citation type="submission" date="2020-11" db="EMBL/GenBank/DDBJ databases">
        <authorList>
            <consortium name="DOE Joint Genome Institute"/>
            <person name="Ahrendt S."/>
            <person name="Riley R."/>
            <person name="Andreopoulos W."/>
            <person name="Labutti K."/>
            <person name="Pangilinan J."/>
            <person name="Ruiz-Duenas F.J."/>
            <person name="Barrasa J.M."/>
            <person name="Sanchez-Garcia M."/>
            <person name="Camarero S."/>
            <person name="Miyauchi S."/>
            <person name="Serrano A."/>
            <person name="Linde D."/>
            <person name="Babiker R."/>
            <person name="Drula E."/>
            <person name="Ayuso-Fernandez I."/>
            <person name="Pacheco R."/>
            <person name="Padilla G."/>
            <person name="Ferreira P."/>
            <person name="Barriuso J."/>
            <person name="Kellner H."/>
            <person name="Castanera R."/>
            <person name="Alfaro M."/>
            <person name="Ramirez L."/>
            <person name="Pisabarro A.G."/>
            <person name="Kuo A."/>
            <person name="Tritt A."/>
            <person name="Lipzen A."/>
            <person name="He G."/>
            <person name="Yan M."/>
            <person name="Ng V."/>
            <person name="Cullen D."/>
            <person name="Martin F."/>
            <person name="Rosso M.-N."/>
            <person name="Henrissat B."/>
            <person name="Hibbett D."/>
            <person name="Martinez A.T."/>
            <person name="Grigoriev I.V."/>
        </authorList>
    </citation>
    <scope>NUCLEOTIDE SEQUENCE</scope>
    <source>
        <strain evidence="12">MF-IS2</strain>
    </source>
</reference>
<dbReference type="OrthoDB" id="787137at2759"/>
<evidence type="ECO:0000256" key="9">
    <source>
        <dbReference type="PROSITE-ProRule" id="PRU00146"/>
    </source>
</evidence>
<dbReference type="PANTHER" id="PTHR45888:SF4">
    <property type="entry name" value="PHD FINGER PROTEIN 10"/>
    <property type="match status" value="1"/>
</dbReference>
<evidence type="ECO:0000256" key="3">
    <source>
        <dbReference type="ARBA" id="ARBA00022737"/>
    </source>
</evidence>
<comment type="subcellular location">
    <subcellularLocation>
        <location evidence="1">Nucleus</location>
    </subcellularLocation>
</comment>
<dbReference type="InterPro" id="IPR011011">
    <property type="entry name" value="Znf_FYVE_PHD"/>
</dbReference>
<dbReference type="GO" id="GO:0008270">
    <property type="term" value="F:zinc ion binding"/>
    <property type="evidence" value="ECO:0007669"/>
    <property type="project" value="UniProtKB-KW"/>
</dbReference>
<evidence type="ECO:0000256" key="5">
    <source>
        <dbReference type="ARBA" id="ARBA00022833"/>
    </source>
</evidence>
<dbReference type="Pfam" id="PF00628">
    <property type="entry name" value="PHD"/>
    <property type="match status" value="2"/>
</dbReference>
<feature type="domain" description="PHD-type" evidence="11">
    <location>
        <begin position="119"/>
        <end position="177"/>
    </location>
</feature>
<dbReference type="InterPro" id="IPR013083">
    <property type="entry name" value="Znf_RING/FYVE/PHD"/>
</dbReference>
<sequence length="216" mass="24057">MRGLAFPHSGPLTPDIPDPLLSPPTTAPDIPIDPALSETPVDPALLSVKQPSLSPQVTLAEFPNPPLPPSDQWSQERLPEGDPFAPQNTTPYLPIIAEQPVPPPHAFKPLKRRRRFHRDEECSFCQGNDAKNKSGEPEPMVTCHECGRSGHPSCMELSKIGDMLRSYPWKCIECKNCELCGEKGDDERILFCDGCDRGWHFDCMQPPINDLPEGEW</sequence>
<organism evidence="12 13">
    <name type="scientific">Macrolepiota fuliginosa MF-IS2</name>
    <dbReference type="NCBI Taxonomy" id="1400762"/>
    <lineage>
        <taxon>Eukaryota</taxon>
        <taxon>Fungi</taxon>
        <taxon>Dikarya</taxon>
        <taxon>Basidiomycota</taxon>
        <taxon>Agaricomycotina</taxon>
        <taxon>Agaricomycetes</taxon>
        <taxon>Agaricomycetidae</taxon>
        <taxon>Agaricales</taxon>
        <taxon>Agaricineae</taxon>
        <taxon>Agaricaceae</taxon>
        <taxon>Macrolepiota</taxon>
    </lineage>
</organism>
<keyword evidence="7" id="KW-0804">Transcription</keyword>
<feature type="non-terminal residue" evidence="12">
    <location>
        <position position="216"/>
    </location>
</feature>
<keyword evidence="5" id="KW-0862">Zinc</keyword>
<dbReference type="InterPro" id="IPR001965">
    <property type="entry name" value="Znf_PHD"/>
</dbReference>
<evidence type="ECO:0000256" key="8">
    <source>
        <dbReference type="ARBA" id="ARBA00023242"/>
    </source>
</evidence>
<evidence type="ECO:0000256" key="4">
    <source>
        <dbReference type="ARBA" id="ARBA00022771"/>
    </source>
</evidence>
<keyword evidence="6" id="KW-0805">Transcription regulation</keyword>
<evidence type="ECO:0000256" key="7">
    <source>
        <dbReference type="ARBA" id="ARBA00023163"/>
    </source>
</evidence>
<name>A0A9P5XMW7_9AGAR</name>
<evidence type="ECO:0000313" key="12">
    <source>
        <dbReference type="EMBL" id="KAF9453434.1"/>
    </source>
</evidence>
<evidence type="ECO:0000256" key="6">
    <source>
        <dbReference type="ARBA" id="ARBA00023015"/>
    </source>
</evidence>
<keyword evidence="13" id="KW-1185">Reference proteome</keyword>
<keyword evidence="3" id="KW-0677">Repeat</keyword>
<dbReference type="PANTHER" id="PTHR45888">
    <property type="entry name" value="HL01030P-RELATED"/>
    <property type="match status" value="1"/>
</dbReference>
<dbReference type="FunFam" id="3.30.40.10:FF:000005">
    <property type="entry name" value="zinc finger protein isoform X1"/>
    <property type="match status" value="1"/>
</dbReference>
<comment type="caution">
    <text evidence="12">The sequence shown here is derived from an EMBL/GenBank/DDBJ whole genome shotgun (WGS) entry which is preliminary data.</text>
</comment>
<keyword evidence="2" id="KW-0479">Metal-binding</keyword>
<gene>
    <name evidence="12" type="ORF">P691DRAFT_608579</name>
</gene>
<evidence type="ECO:0000256" key="1">
    <source>
        <dbReference type="ARBA" id="ARBA00004123"/>
    </source>
</evidence>
<evidence type="ECO:0000313" key="13">
    <source>
        <dbReference type="Proteomes" id="UP000807342"/>
    </source>
</evidence>
<keyword evidence="8" id="KW-0539">Nucleus</keyword>
<evidence type="ECO:0000256" key="2">
    <source>
        <dbReference type="ARBA" id="ARBA00022723"/>
    </source>
</evidence>
<feature type="region of interest" description="Disordered" evidence="10">
    <location>
        <begin position="1"/>
        <end position="77"/>
    </location>
</feature>
<keyword evidence="4 9" id="KW-0863">Zinc-finger</keyword>
<dbReference type="SUPFAM" id="SSF57903">
    <property type="entry name" value="FYVE/PHD zinc finger"/>
    <property type="match status" value="2"/>
</dbReference>
<dbReference type="InterPro" id="IPR019787">
    <property type="entry name" value="Znf_PHD-finger"/>
</dbReference>
<protein>
    <recommendedName>
        <fullName evidence="11">PHD-type domain-containing protein</fullName>
    </recommendedName>
</protein>
<feature type="compositionally biased region" description="Pro residues" evidence="10">
    <location>
        <begin position="14"/>
        <end position="26"/>
    </location>
</feature>
<dbReference type="AlphaFoldDB" id="A0A9P5XMW7"/>
<dbReference type="GO" id="GO:0005634">
    <property type="term" value="C:nucleus"/>
    <property type="evidence" value="ECO:0007669"/>
    <property type="project" value="UniProtKB-SubCell"/>
</dbReference>
<evidence type="ECO:0000259" key="11">
    <source>
        <dbReference type="PROSITE" id="PS50016"/>
    </source>
</evidence>
<dbReference type="PROSITE" id="PS50016">
    <property type="entry name" value="ZF_PHD_2"/>
    <property type="match status" value="1"/>
</dbReference>
<proteinExistence type="predicted"/>
<dbReference type="CDD" id="cd15526">
    <property type="entry name" value="PHD1_MOZ_d4"/>
    <property type="match status" value="1"/>
</dbReference>
<accession>A0A9P5XMW7</accession>
<dbReference type="EMBL" id="MU151061">
    <property type="protein sequence ID" value="KAF9453434.1"/>
    <property type="molecule type" value="Genomic_DNA"/>
</dbReference>
<dbReference type="Proteomes" id="UP000807342">
    <property type="component" value="Unassembled WGS sequence"/>
</dbReference>